<evidence type="ECO:0000313" key="1">
    <source>
        <dbReference type="EMBL" id="VDK26617.1"/>
    </source>
</evidence>
<gene>
    <name evidence="1" type="ORF">ASIM_LOCUS6162</name>
</gene>
<dbReference type="WBParaSite" id="ASIM_0000638301-mRNA-1">
    <property type="protein sequence ID" value="ASIM_0000638301-mRNA-1"/>
    <property type="gene ID" value="ASIM_0000638301"/>
</dbReference>
<evidence type="ECO:0000313" key="3">
    <source>
        <dbReference type="WBParaSite" id="ASIM_0000638301-mRNA-1"/>
    </source>
</evidence>
<name>A0A0M3JFI1_ANISI</name>
<dbReference type="EMBL" id="UYRR01013028">
    <property type="protein sequence ID" value="VDK26617.1"/>
    <property type="molecule type" value="Genomic_DNA"/>
</dbReference>
<keyword evidence="2" id="KW-1185">Reference proteome</keyword>
<proteinExistence type="predicted"/>
<dbReference type="Proteomes" id="UP000267096">
    <property type="component" value="Unassembled WGS sequence"/>
</dbReference>
<evidence type="ECO:0000313" key="2">
    <source>
        <dbReference type="Proteomes" id="UP000267096"/>
    </source>
</evidence>
<reference evidence="1 2" key="2">
    <citation type="submission" date="2018-11" db="EMBL/GenBank/DDBJ databases">
        <authorList>
            <consortium name="Pathogen Informatics"/>
        </authorList>
    </citation>
    <scope>NUCLEOTIDE SEQUENCE [LARGE SCALE GENOMIC DNA]</scope>
</reference>
<protein>
    <submittedName>
        <fullName evidence="3">DNA mismatch repair protein MutS</fullName>
    </submittedName>
</protein>
<reference evidence="3" key="1">
    <citation type="submission" date="2017-02" db="UniProtKB">
        <authorList>
            <consortium name="WormBaseParasite"/>
        </authorList>
    </citation>
    <scope>IDENTIFICATION</scope>
</reference>
<dbReference type="AlphaFoldDB" id="A0A0M3JFI1"/>
<accession>A0A0M3JFI1</accession>
<organism evidence="3">
    <name type="scientific">Anisakis simplex</name>
    <name type="common">Herring worm</name>
    <dbReference type="NCBI Taxonomy" id="6269"/>
    <lineage>
        <taxon>Eukaryota</taxon>
        <taxon>Metazoa</taxon>
        <taxon>Ecdysozoa</taxon>
        <taxon>Nematoda</taxon>
        <taxon>Chromadorea</taxon>
        <taxon>Rhabditida</taxon>
        <taxon>Spirurina</taxon>
        <taxon>Ascaridomorpha</taxon>
        <taxon>Ascaridoidea</taxon>
        <taxon>Anisakidae</taxon>
        <taxon>Anisakis</taxon>
        <taxon>Anisakis simplex complex</taxon>
    </lineage>
</organism>
<sequence length="42" mass="5014">MLKIEKFSGKLEQCIQQNEAEINWLDPPEVVKTLREVEELER</sequence>